<dbReference type="InterPro" id="IPR023696">
    <property type="entry name" value="Ureohydrolase_dom_sf"/>
</dbReference>
<dbReference type="PROSITE" id="PS51409">
    <property type="entry name" value="ARGINASE_2"/>
    <property type="match status" value="1"/>
</dbReference>
<evidence type="ECO:0000256" key="1">
    <source>
        <dbReference type="ARBA" id="ARBA00022723"/>
    </source>
</evidence>
<evidence type="ECO:0000256" key="3">
    <source>
        <dbReference type="PROSITE-ProRule" id="PRU00742"/>
    </source>
</evidence>
<dbReference type="GO" id="GO:0008783">
    <property type="term" value="F:agmatinase activity"/>
    <property type="evidence" value="ECO:0007669"/>
    <property type="project" value="TreeGrafter"/>
</dbReference>
<dbReference type="GO" id="GO:0033389">
    <property type="term" value="P:putrescine biosynthetic process from arginine, via agmatine"/>
    <property type="evidence" value="ECO:0007669"/>
    <property type="project" value="TreeGrafter"/>
</dbReference>
<proteinExistence type="inferred from homology"/>
<name>I5C7T6_9BACT</name>
<dbReference type="Pfam" id="PF00491">
    <property type="entry name" value="Arginase"/>
    <property type="match status" value="1"/>
</dbReference>
<dbReference type="PANTHER" id="PTHR11358">
    <property type="entry name" value="ARGINASE/AGMATINASE"/>
    <property type="match status" value="1"/>
</dbReference>
<comment type="similarity">
    <text evidence="3">Belongs to the arginase family.</text>
</comment>
<keyword evidence="1" id="KW-0479">Metal-binding</keyword>
<gene>
    <name evidence="4" type="ORF">A3SI_05457</name>
</gene>
<keyword evidence="2" id="KW-0378">Hydrolase</keyword>
<dbReference type="GO" id="GO:0046872">
    <property type="term" value="F:metal ion binding"/>
    <property type="evidence" value="ECO:0007669"/>
    <property type="project" value="UniProtKB-KW"/>
</dbReference>
<comment type="caution">
    <text evidence="4">The sequence shown here is derived from an EMBL/GenBank/DDBJ whole genome shotgun (WGS) entry which is preliminary data.</text>
</comment>
<protein>
    <submittedName>
        <fullName evidence="4">Arginase</fullName>
    </submittedName>
</protein>
<organism evidence="4 5">
    <name type="scientific">Nitritalea halalkaliphila LW7</name>
    <dbReference type="NCBI Taxonomy" id="1189621"/>
    <lineage>
        <taxon>Bacteria</taxon>
        <taxon>Pseudomonadati</taxon>
        <taxon>Bacteroidota</taxon>
        <taxon>Cytophagia</taxon>
        <taxon>Cytophagales</taxon>
        <taxon>Cyclobacteriaceae</taxon>
        <taxon>Nitritalea</taxon>
    </lineage>
</organism>
<evidence type="ECO:0000313" key="5">
    <source>
        <dbReference type="Proteomes" id="UP000005551"/>
    </source>
</evidence>
<evidence type="ECO:0000313" key="4">
    <source>
        <dbReference type="EMBL" id="EIM77888.1"/>
    </source>
</evidence>
<dbReference type="Gene3D" id="3.40.800.10">
    <property type="entry name" value="Ureohydrolase domain"/>
    <property type="match status" value="1"/>
</dbReference>
<dbReference type="Proteomes" id="UP000005551">
    <property type="component" value="Unassembled WGS sequence"/>
</dbReference>
<dbReference type="AlphaFoldDB" id="I5C7T6"/>
<dbReference type="EMBL" id="AJYA01000011">
    <property type="protein sequence ID" value="EIM77888.1"/>
    <property type="molecule type" value="Genomic_DNA"/>
</dbReference>
<reference evidence="4 5" key="1">
    <citation type="submission" date="2012-05" db="EMBL/GenBank/DDBJ databases">
        <title>Genome sequence of Nitritalea halalkaliphila LW7.</title>
        <authorList>
            <person name="Jangir P.K."/>
            <person name="Singh A."/>
            <person name="Shivaji S."/>
            <person name="Sharma R."/>
        </authorList>
    </citation>
    <scope>NUCLEOTIDE SEQUENCE [LARGE SCALE GENOMIC DNA]</scope>
    <source>
        <strain evidence="4 5">LW7</strain>
    </source>
</reference>
<dbReference type="CDD" id="cd09988">
    <property type="entry name" value="Formimidoylglutamase"/>
    <property type="match status" value="1"/>
</dbReference>
<evidence type="ECO:0000256" key="2">
    <source>
        <dbReference type="ARBA" id="ARBA00022801"/>
    </source>
</evidence>
<accession>I5C7T6</accession>
<dbReference type="STRING" id="1189621.A3SI_05457"/>
<sequence length="345" mass="39199">MENFFYPISEELTQLNYHPRSFYAHIYAHTGFFPDLSHIDVVLIGLTEARGAQHNQSMERGTFEIREKLYRLMKHDTRIKVADLGDLIPGDTLEETYARIAEVGQRCLEKQLLPVFFGGSHDLDIGQYRAYEGMNKMVSLLTVDAKVDMEEITGEPCAGHTQQIVLHEPNFLFSSAHIAYQRYLNDPDLLMAIEKLNFDLMRLGELRADISEVEPLLRQTDLVSFDLCAIQAADAPGVYDAQAFGLTATEACQLARFAGSSEKLSSFGLYGYQPYYDDAHNRTAQVAAVMLWYFIDGFYEREHNLSFDSVDYMKYTVSLDTKGGVLTFIKASVPTNGGWKFRRRS</sequence>
<dbReference type="SUPFAM" id="SSF52768">
    <property type="entry name" value="Arginase/deacetylase"/>
    <property type="match status" value="1"/>
</dbReference>
<dbReference type="RefSeq" id="WP_009053850.1">
    <property type="nucleotide sequence ID" value="NZ_AJYA01000011.1"/>
</dbReference>
<dbReference type="PANTHER" id="PTHR11358:SF26">
    <property type="entry name" value="GUANIDINO ACID HYDROLASE, MITOCHONDRIAL"/>
    <property type="match status" value="1"/>
</dbReference>
<keyword evidence="5" id="KW-1185">Reference proteome</keyword>
<dbReference type="InterPro" id="IPR006035">
    <property type="entry name" value="Ureohydrolase"/>
</dbReference>